<name>A0A078ADD4_STYLE</name>
<sequence>MKKGSKLNFSLEQEQIEDIGDFKRALQILYPTVVDTILQSKDFIERYLLIIDKKSNYNKDPDENVLEDEEQDGKKLNKKRIDEDMSLFLTNGFDRLFKVDLSLEYLEQHREKTGIEGSWHSFFNLFKQALDSKSVSLKSVDKQVIKRLDTNTFNQNKYKKNQFHLNTETEVLKDCLILQIHYPLMIGARITGTFDMTDYEIKGRERHEIIKDLLLNLADIYQEEKKRNKDKVNIEKDKKVNAISDEFNNLHVNDSASKRDQLVSYIPDSQANKKRKPKGTLVNPNLKKRKVQGAKF</sequence>
<evidence type="ECO:0000313" key="2">
    <source>
        <dbReference type="Proteomes" id="UP000039865"/>
    </source>
</evidence>
<proteinExistence type="predicted"/>
<dbReference type="EMBL" id="CCKQ01008784">
    <property type="protein sequence ID" value="CDW80250.1"/>
    <property type="molecule type" value="Genomic_DNA"/>
</dbReference>
<evidence type="ECO:0000313" key="1">
    <source>
        <dbReference type="EMBL" id="CDW80250.1"/>
    </source>
</evidence>
<keyword evidence="2" id="KW-1185">Reference proteome</keyword>
<protein>
    <submittedName>
        <fullName evidence="1">Uncharacterized protein</fullName>
    </submittedName>
</protein>
<accession>A0A078ADD4</accession>
<dbReference type="OrthoDB" id="288321at2759"/>
<reference evidence="1 2" key="1">
    <citation type="submission" date="2014-06" db="EMBL/GenBank/DDBJ databases">
        <authorList>
            <person name="Swart Estienne"/>
        </authorList>
    </citation>
    <scope>NUCLEOTIDE SEQUENCE [LARGE SCALE GENOMIC DNA]</scope>
    <source>
        <strain evidence="1 2">130c</strain>
    </source>
</reference>
<dbReference type="InParanoid" id="A0A078ADD4"/>
<dbReference type="Proteomes" id="UP000039865">
    <property type="component" value="Unassembled WGS sequence"/>
</dbReference>
<organism evidence="1 2">
    <name type="scientific">Stylonychia lemnae</name>
    <name type="common">Ciliate</name>
    <dbReference type="NCBI Taxonomy" id="5949"/>
    <lineage>
        <taxon>Eukaryota</taxon>
        <taxon>Sar</taxon>
        <taxon>Alveolata</taxon>
        <taxon>Ciliophora</taxon>
        <taxon>Intramacronucleata</taxon>
        <taxon>Spirotrichea</taxon>
        <taxon>Stichotrichia</taxon>
        <taxon>Sporadotrichida</taxon>
        <taxon>Oxytrichidae</taxon>
        <taxon>Stylonychinae</taxon>
        <taxon>Stylonychia</taxon>
    </lineage>
</organism>
<gene>
    <name evidence="1" type="primary">Contig10389.g11079</name>
    <name evidence="1" type="ORF">STYLEM_9246</name>
</gene>
<dbReference type="AlphaFoldDB" id="A0A078ADD4"/>